<dbReference type="AlphaFoldDB" id="A0A1H6KUC7"/>
<evidence type="ECO:0000313" key="2">
    <source>
        <dbReference type="Proteomes" id="UP000198988"/>
    </source>
</evidence>
<name>A0A1H6KUC7_9GAMM</name>
<accession>A0A1H6KUC7</accession>
<gene>
    <name evidence="1" type="ORF">BAZSYMA_ACONTIG06588_5</name>
</gene>
<organism evidence="1 2">
    <name type="scientific">Bathymodiolus azoricus thioautotrophic gill symbiont</name>
    <dbReference type="NCBI Taxonomy" id="235205"/>
    <lineage>
        <taxon>Bacteria</taxon>
        <taxon>Pseudomonadati</taxon>
        <taxon>Pseudomonadota</taxon>
        <taxon>Gammaproteobacteria</taxon>
        <taxon>sulfur-oxidizing symbionts</taxon>
    </lineage>
</organism>
<reference evidence="2" key="1">
    <citation type="submission" date="2016-06" db="EMBL/GenBank/DDBJ databases">
        <authorList>
            <person name="Petersen J."/>
            <person name="Sayavedra L."/>
        </authorList>
    </citation>
    <scope>NUCLEOTIDE SEQUENCE [LARGE SCALE GENOMIC DNA]</scope>
    <source>
        <strain evidence="2">BazSymA</strain>
    </source>
</reference>
<dbReference type="Proteomes" id="UP000198988">
    <property type="component" value="Unassembled WGS sequence"/>
</dbReference>
<proteinExistence type="predicted"/>
<evidence type="ECO:0000313" key="1">
    <source>
        <dbReference type="EMBL" id="SEH76538.1"/>
    </source>
</evidence>
<protein>
    <submittedName>
        <fullName evidence="1">Uncharacterized protein</fullName>
    </submittedName>
</protein>
<sequence>MSDNSITLVLLFLPNTTYDLPAFVLPLGSGPQASCDLLVCDLSLGAA</sequence>
<dbReference type="EMBL" id="CDSC02000179">
    <property type="protein sequence ID" value="SEH76538.1"/>
    <property type="molecule type" value="Genomic_DNA"/>
</dbReference>